<reference evidence="2" key="1">
    <citation type="journal article" date="2017" name="Int. J. Antimicrob. Agents">
        <title>Hyicin 4244, the first sactibiotic described in staphylococci, exhibits an anti- staphylococcal biofilm activity.</title>
        <authorList>
            <person name="Duarte A.F.S."/>
            <person name="Ceotto-Vigoder H."/>
            <person name="Barrias E.S."/>
            <person name="Souto-Padron T.C.B.S."/>
            <person name="Nes I.F."/>
            <person name="Bastos M.D.C.F."/>
        </authorList>
    </citation>
    <scope>NUCLEOTIDE SEQUENCE</scope>
    <source>
        <strain evidence="2">4244</strain>
    </source>
</reference>
<accession>A0A221C8U8</accession>
<name>A0A221C8U8_STAHY</name>
<keyword evidence="1" id="KW-1133">Transmembrane helix</keyword>
<gene>
    <name evidence="2" type="primary">hycB</name>
</gene>
<dbReference type="AlphaFoldDB" id="A0A221C8U8"/>
<feature type="transmembrane region" description="Helical" evidence="1">
    <location>
        <begin position="29"/>
        <end position="49"/>
    </location>
</feature>
<protein>
    <submittedName>
        <fullName evidence="2">HycB</fullName>
    </submittedName>
</protein>
<dbReference type="EMBL" id="KY887472">
    <property type="protein sequence ID" value="ASL69763.1"/>
    <property type="molecule type" value="Genomic_DNA"/>
</dbReference>
<keyword evidence="1" id="KW-0472">Membrane</keyword>
<evidence type="ECO:0000313" key="2">
    <source>
        <dbReference type="EMBL" id="ASL69763.1"/>
    </source>
</evidence>
<feature type="transmembrane region" description="Helical" evidence="1">
    <location>
        <begin position="5"/>
        <end position="23"/>
    </location>
</feature>
<keyword evidence="1" id="KW-0812">Transmembrane</keyword>
<organism evidence="2">
    <name type="scientific">Staphylococcus hyicus</name>
    <dbReference type="NCBI Taxonomy" id="1284"/>
    <lineage>
        <taxon>Bacteria</taxon>
        <taxon>Bacillati</taxon>
        <taxon>Bacillota</taxon>
        <taxon>Bacilli</taxon>
        <taxon>Bacillales</taxon>
        <taxon>Staphylococcaceae</taxon>
        <taxon>Staphylococcus</taxon>
    </lineage>
</organism>
<proteinExistence type="predicted"/>
<evidence type="ECO:0000256" key="1">
    <source>
        <dbReference type="SAM" id="Phobius"/>
    </source>
</evidence>
<sequence length="54" mass="6334">MSKNFLRLIIVIIFVISTVVFILKNDWVFASIFGIIFIVFLLRLIQGVYNDKNQ</sequence>